<evidence type="ECO:0000256" key="5">
    <source>
        <dbReference type="SAM" id="Phobius"/>
    </source>
</evidence>
<dbReference type="InterPro" id="IPR044880">
    <property type="entry name" value="NCX_ion-bd_dom_sf"/>
</dbReference>
<dbReference type="Gene3D" id="1.20.1420.30">
    <property type="entry name" value="NCX, central ion-binding region"/>
    <property type="match status" value="2"/>
</dbReference>
<feature type="transmembrane region" description="Helical" evidence="5">
    <location>
        <begin position="152"/>
        <end position="169"/>
    </location>
</feature>
<dbReference type="PANTHER" id="PTHR10846:SF8">
    <property type="entry name" value="INNER MEMBRANE PROTEIN YRBG"/>
    <property type="match status" value="1"/>
</dbReference>
<dbReference type="GO" id="GO:0005886">
    <property type="term" value="C:plasma membrane"/>
    <property type="evidence" value="ECO:0007669"/>
    <property type="project" value="TreeGrafter"/>
</dbReference>
<comment type="subcellular location">
    <subcellularLocation>
        <location evidence="1">Membrane</location>
        <topology evidence="1">Multi-pass membrane protein</topology>
    </subcellularLocation>
</comment>
<evidence type="ECO:0000256" key="2">
    <source>
        <dbReference type="ARBA" id="ARBA00022692"/>
    </source>
</evidence>
<dbReference type="InterPro" id="IPR004481">
    <property type="entry name" value="K/Na/Ca-exchanger"/>
</dbReference>
<feature type="transmembrane region" description="Helical" evidence="5">
    <location>
        <begin position="175"/>
        <end position="193"/>
    </location>
</feature>
<evidence type="ECO:0000256" key="3">
    <source>
        <dbReference type="ARBA" id="ARBA00022989"/>
    </source>
</evidence>
<dbReference type="GO" id="GO:0008273">
    <property type="term" value="F:calcium, potassium:sodium antiporter activity"/>
    <property type="evidence" value="ECO:0007669"/>
    <property type="project" value="TreeGrafter"/>
</dbReference>
<protein>
    <submittedName>
        <fullName evidence="7">Sodium/calcium exchanger membrane region</fullName>
    </submittedName>
</protein>
<feature type="domain" description="Sodium/calcium exchanger membrane region" evidence="6">
    <location>
        <begin position="222"/>
        <end position="362"/>
    </location>
</feature>
<dbReference type="Pfam" id="PF01699">
    <property type="entry name" value="Na_Ca_ex"/>
    <property type="match status" value="2"/>
</dbReference>
<keyword evidence="2 5" id="KW-0812">Transmembrane</keyword>
<dbReference type="InterPro" id="IPR004837">
    <property type="entry name" value="NaCa_Exmemb"/>
</dbReference>
<evidence type="ECO:0000313" key="7">
    <source>
        <dbReference type="EMBL" id="VAX28236.1"/>
    </source>
</evidence>
<dbReference type="AlphaFoldDB" id="A0A3B1CCM4"/>
<feature type="transmembrane region" description="Helical" evidence="5">
    <location>
        <begin position="107"/>
        <end position="132"/>
    </location>
</feature>
<organism evidence="7">
    <name type="scientific">hydrothermal vent metagenome</name>
    <dbReference type="NCBI Taxonomy" id="652676"/>
    <lineage>
        <taxon>unclassified sequences</taxon>
        <taxon>metagenomes</taxon>
        <taxon>ecological metagenomes</taxon>
    </lineage>
</organism>
<reference evidence="7" key="1">
    <citation type="submission" date="2018-06" db="EMBL/GenBank/DDBJ databases">
        <authorList>
            <person name="Zhirakovskaya E."/>
        </authorList>
    </citation>
    <scope>NUCLEOTIDE SEQUENCE</scope>
</reference>
<proteinExistence type="predicted"/>
<feature type="transmembrane region" description="Helical" evidence="5">
    <location>
        <begin position="74"/>
        <end position="95"/>
    </location>
</feature>
<dbReference type="PANTHER" id="PTHR10846">
    <property type="entry name" value="SODIUM/POTASSIUM/CALCIUM EXCHANGER"/>
    <property type="match status" value="1"/>
</dbReference>
<evidence type="ECO:0000256" key="4">
    <source>
        <dbReference type="ARBA" id="ARBA00023136"/>
    </source>
</evidence>
<keyword evidence="3 5" id="KW-1133">Transmembrane helix</keyword>
<dbReference type="GO" id="GO:0006874">
    <property type="term" value="P:intracellular calcium ion homeostasis"/>
    <property type="evidence" value="ECO:0007669"/>
    <property type="project" value="TreeGrafter"/>
</dbReference>
<feature type="transmembrane region" description="Helical" evidence="5">
    <location>
        <begin position="32"/>
        <end position="54"/>
    </location>
</feature>
<feature type="transmembrane region" description="Helical" evidence="5">
    <location>
        <begin position="247"/>
        <end position="266"/>
    </location>
</feature>
<feature type="transmembrane region" description="Helical" evidence="5">
    <location>
        <begin position="287"/>
        <end position="307"/>
    </location>
</feature>
<keyword evidence="4 5" id="KW-0472">Membrane</keyword>
<feature type="domain" description="Sodium/calcium exchanger membrane region" evidence="6">
    <location>
        <begin position="36"/>
        <end position="193"/>
    </location>
</feature>
<name>A0A3B1CCM4_9ZZZZ</name>
<feature type="transmembrane region" description="Helical" evidence="5">
    <location>
        <begin position="319"/>
        <end position="338"/>
    </location>
</feature>
<gene>
    <name evidence="7" type="ORF">MNBD_NITROSPIRAE03-532</name>
</gene>
<dbReference type="GO" id="GO:0005262">
    <property type="term" value="F:calcium channel activity"/>
    <property type="evidence" value="ECO:0007669"/>
    <property type="project" value="TreeGrafter"/>
</dbReference>
<accession>A0A3B1CCM4</accession>
<evidence type="ECO:0000256" key="1">
    <source>
        <dbReference type="ARBA" id="ARBA00004141"/>
    </source>
</evidence>
<feature type="transmembrane region" description="Helical" evidence="5">
    <location>
        <begin position="345"/>
        <end position="363"/>
    </location>
</feature>
<dbReference type="EMBL" id="UOGI01000019">
    <property type="protein sequence ID" value="VAX28236.1"/>
    <property type="molecule type" value="Genomic_DNA"/>
</dbReference>
<sequence length="364" mass="39458">MRYITLTSVLTLITATAWFLTGKAGAGANPSYILIITGLVVGIMIILGGCELFANGVECFGDRFDMSHATVGGLLAAVGTALPETIVPVLALIFGKGGHGEGIAVGAILGAPFMLSTLAMFLLGVTVIILWISKRRPRPTMKVNVKALKFELKYFISVMLVVLLVSLVKNETLNHASAAVLLLAYAVFFYYSLKHEAEKGEKYTDNFHLGIFLGCPRTLRWVLIQIAVGLLFIIIGAYLFVDYLTVASVKSGISPLVLSLLITPIATELPEKFNSISWTLKNKDTIGIANITGAMVFQSTIPISIGLLFTDWSLGSMEMLNIIFAVMMAGIILAFVSIKKELSGWLLLTGGVFYLLYIARIFIY</sequence>
<evidence type="ECO:0000259" key="6">
    <source>
        <dbReference type="Pfam" id="PF01699"/>
    </source>
</evidence>
<feature type="transmembrane region" description="Helical" evidence="5">
    <location>
        <begin position="221"/>
        <end position="241"/>
    </location>
</feature>